<proteinExistence type="predicted"/>
<feature type="transmembrane region" description="Helical" evidence="1">
    <location>
        <begin position="402"/>
        <end position="424"/>
    </location>
</feature>
<evidence type="ECO:0000313" key="3">
    <source>
        <dbReference type="Proteomes" id="UP000319342"/>
    </source>
</evidence>
<dbReference type="RefSeq" id="WP_145190499.1">
    <property type="nucleotide sequence ID" value="NZ_CP036290.1"/>
</dbReference>
<gene>
    <name evidence="2" type="ORF">Pla163_31710</name>
</gene>
<feature type="transmembrane region" description="Helical" evidence="1">
    <location>
        <begin position="111"/>
        <end position="129"/>
    </location>
</feature>
<dbReference type="Proteomes" id="UP000319342">
    <property type="component" value="Chromosome"/>
</dbReference>
<evidence type="ECO:0000313" key="2">
    <source>
        <dbReference type="EMBL" id="QDU86024.1"/>
    </source>
</evidence>
<evidence type="ECO:0000256" key="1">
    <source>
        <dbReference type="SAM" id="Phobius"/>
    </source>
</evidence>
<sequence>MGPIVPLTLFGWAALIPGLFALIGARRAVAVAYVVGWLFLPVATYDLPLVEFDKTAAIAIGCLAGVVLFDLPRLLALRPLVVDLGAIAVVAAPFFSSLANDLGPYDGFANSVARVFMWGAPYLFGRLYFADRGGMVELGRAIVWGGLAYVPLCLWELKMSPQLHAQVFGFYAHASGFTQVMRFGGWRPTVFQHHGLMLGMWMAMSALVAYAQSRSGGARRGAAEPTLLGVRMLWWAVLLAGVTVLCKSSAAIVWMGAGMAFLWLGSRTGTRGIAWALVAVPLVYAGVRTTNVWDGSHLIEGLEALGFPEERVESIDYRFEAERLLADKALEQPLFGWGGFGRGFVPWDRSPSGFVVPDGLWTLYLNMNGLVGLFGLLWLMLAPLVLWLRAHRGSNWIRGDAAVGAGLALVVALFAVDCLLNAMVNPIFLVATGAVCGRAVHAGVPRRVTTKRATRVPAPTIDAVPAASTARPVVVAGGPGARLHARWRARVAASRRALPSALPGQR</sequence>
<dbReference type="EMBL" id="CP036290">
    <property type="protein sequence ID" value="QDU86024.1"/>
    <property type="molecule type" value="Genomic_DNA"/>
</dbReference>
<reference evidence="2 3" key="1">
    <citation type="submission" date="2019-02" db="EMBL/GenBank/DDBJ databases">
        <title>Deep-cultivation of Planctomycetes and their phenomic and genomic characterization uncovers novel biology.</title>
        <authorList>
            <person name="Wiegand S."/>
            <person name="Jogler M."/>
            <person name="Boedeker C."/>
            <person name="Pinto D."/>
            <person name="Vollmers J."/>
            <person name="Rivas-Marin E."/>
            <person name="Kohn T."/>
            <person name="Peeters S.H."/>
            <person name="Heuer A."/>
            <person name="Rast P."/>
            <person name="Oberbeckmann S."/>
            <person name="Bunk B."/>
            <person name="Jeske O."/>
            <person name="Meyerdierks A."/>
            <person name="Storesund J.E."/>
            <person name="Kallscheuer N."/>
            <person name="Luecker S."/>
            <person name="Lage O.M."/>
            <person name="Pohl T."/>
            <person name="Merkel B.J."/>
            <person name="Hornburger P."/>
            <person name="Mueller R.-W."/>
            <person name="Bruemmer F."/>
            <person name="Labrenz M."/>
            <person name="Spormann A.M."/>
            <person name="Op den Camp H."/>
            <person name="Overmann J."/>
            <person name="Amann R."/>
            <person name="Jetten M.S.M."/>
            <person name="Mascher T."/>
            <person name="Medema M.H."/>
            <person name="Devos D.P."/>
            <person name="Kaster A.-K."/>
            <person name="Ovreas L."/>
            <person name="Rohde M."/>
            <person name="Galperin M.Y."/>
            <person name="Jogler C."/>
        </authorList>
    </citation>
    <scope>NUCLEOTIDE SEQUENCE [LARGE SCALE GENOMIC DNA]</scope>
    <source>
        <strain evidence="2 3">Pla163</strain>
    </source>
</reference>
<keyword evidence="1" id="KW-1133">Transmembrane helix</keyword>
<evidence type="ECO:0008006" key="4">
    <source>
        <dbReference type="Google" id="ProtNLM"/>
    </source>
</evidence>
<feature type="transmembrane region" description="Helical" evidence="1">
    <location>
        <begin position="232"/>
        <end position="257"/>
    </location>
</feature>
<feature type="transmembrane region" description="Helical" evidence="1">
    <location>
        <begin position="54"/>
        <end position="71"/>
    </location>
</feature>
<organism evidence="2 3">
    <name type="scientific">Rohdeia mirabilis</name>
    <dbReference type="NCBI Taxonomy" id="2528008"/>
    <lineage>
        <taxon>Bacteria</taxon>
        <taxon>Pseudomonadati</taxon>
        <taxon>Planctomycetota</taxon>
        <taxon>Planctomycetia</taxon>
        <taxon>Planctomycetia incertae sedis</taxon>
        <taxon>Rohdeia</taxon>
    </lineage>
</organism>
<dbReference type="AlphaFoldDB" id="A0A518D3J0"/>
<feature type="transmembrane region" description="Helical" evidence="1">
    <location>
        <begin position="269"/>
        <end position="287"/>
    </location>
</feature>
<keyword evidence="1" id="KW-0472">Membrane</keyword>
<name>A0A518D3J0_9BACT</name>
<feature type="transmembrane region" description="Helical" evidence="1">
    <location>
        <begin position="195"/>
        <end position="212"/>
    </location>
</feature>
<dbReference type="OrthoDB" id="9766798at2"/>
<accession>A0A518D3J0</accession>
<feature type="transmembrane region" description="Helical" evidence="1">
    <location>
        <begin position="370"/>
        <end position="390"/>
    </location>
</feature>
<keyword evidence="3" id="KW-1185">Reference proteome</keyword>
<keyword evidence="1" id="KW-0812">Transmembrane</keyword>
<feature type="transmembrane region" description="Helical" evidence="1">
    <location>
        <begin position="80"/>
        <end position="99"/>
    </location>
</feature>
<protein>
    <recommendedName>
        <fullName evidence="4">O-Antigen ligase</fullName>
    </recommendedName>
</protein>